<dbReference type="Proteomes" id="UP000236161">
    <property type="component" value="Unassembled WGS sequence"/>
</dbReference>
<feature type="repeat" description="PPR" evidence="3">
    <location>
        <begin position="363"/>
        <end position="397"/>
    </location>
</feature>
<dbReference type="AlphaFoldDB" id="A0A2I0A1W4"/>
<dbReference type="Pfam" id="PF12854">
    <property type="entry name" value="PPR_1"/>
    <property type="match status" value="1"/>
</dbReference>
<name>A0A2I0A1W4_9ASPA</name>
<feature type="repeat" description="PPR" evidence="3">
    <location>
        <begin position="572"/>
        <end position="606"/>
    </location>
</feature>
<organism evidence="4 5">
    <name type="scientific">Apostasia shenzhenica</name>
    <dbReference type="NCBI Taxonomy" id="1088818"/>
    <lineage>
        <taxon>Eukaryota</taxon>
        <taxon>Viridiplantae</taxon>
        <taxon>Streptophyta</taxon>
        <taxon>Embryophyta</taxon>
        <taxon>Tracheophyta</taxon>
        <taxon>Spermatophyta</taxon>
        <taxon>Magnoliopsida</taxon>
        <taxon>Liliopsida</taxon>
        <taxon>Asparagales</taxon>
        <taxon>Orchidaceae</taxon>
        <taxon>Apostasioideae</taxon>
        <taxon>Apostasia</taxon>
    </lineage>
</organism>
<evidence type="ECO:0000256" key="2">
    <source>
        <dbReference type="ARBA" id="ARBA00022737"/>
    </source>
</evidence>
<feature type="repeat" description="PPR" evidence="3">
    <location>
        <begin position="187"/>
        <end position="221"/>
    </location>
</feature>
<dbReference type="GO" id="GO:0032259">
    <property type="term" value="P:methylation"/>
    <property type="evidence" value="ECO:0007669"/>
    <property type="project" value="UniProtKB-KW"/>
</dbReference>
<feature type="repeat" description="PPR" evidence="3">
    <location>
        <begin position="327"/>
        <end position="362"/>
    </location>
</feature>
<dbReference type="InterPro" id="IPR011990">
    <property type="entry name" value="TPR-like_helical_dom_sf"/>
</dbReference>
<dbReference type="SUPFAM" id="SSF81901">
    <property type="entry name" value="HCP-like"/>
    <property type="match status" value="1"/>
</dbReference>
<sequence length="717" mass="80436">MIFLKTSTRHRFSFIFFPKLKARYLFSRHFVQNRIFAIPNSQFPALLHNPSIIPCQESSGGASDSPSGIASRVFSLVCHLYCEGDRTLSSLQIDVSIDQAIAVVDLLARREGSMATLGFFRWAIARTDFRHSMRFFIATAGSLLAVGNFDKAQEVMRSMVECFAAVGRLKEAVDMVFEMQNQGLPLSIHTLNRILRIAADSGMIELAYHVFDEMPLNQVSPDLLSFKTMIIVCCREGLVGDVERFLTAMEERGFCIDNATCTLAIDAYCKKGLFNKIHGLFEKMNLMGFSPNVINYTALINGLCKKGSVKQAFQVLEEMVAKGMKPNVYTHTALIDGLCKIGWTERAFRLFLKLVRSFSYKPNVKTYTAMISGYCKEGKLNRAEMLLSKMREQELFPNTNTYATLIDGHCKLGNLDRAFELFDELKKSCIPNIFVYNTLMDGLFKKGRAQKAHKLLQEGVEQGLKLDRVTYTILIGEHCRRGRISQALELFDGVVGDGCNADIQTYTTLITACCRQRKMVESEKLLNDCIKLGLKLTKQTFTSMICGYCRDGKANSALRVFEKMIREGCVPDSVTYGAIISGLCKEARLEEARALYESMLDKGLVPCEVTRIALAYEFCKREKIGVAVLMLERLEENHWTQAAKILVRKLSSVGNMDAAATFLNKLLDVGYNVDGITYTAFFSGCYENGRYSLASSLSERISKEIVIFKAYNGGDVT</sequence>
<dbReference type="Gene3D" id="1.25.40.10">
    <property type="entry name" value="Tetratricopeptide repeat domain"/>
    <property type="match status" value="6"/>
</dbReference>
<dbReference type="OrthoDB" id="185373at2759"/>
<dbReference type="InterPro" id="IPR002885">
    <property type="entry name" value="PPR_rpt"/>
</dbReference>
<dbReference type="PROSITE" id="PS51375">
    <property type="entry name" value="PPR"/>
    <property type="match status" value="11"/>
</dbReference>
<feature type="repeat" description="PPR" evidence="3">
    <location>
        <begin position="222"/>
        <end position="256"/>
    </location>
</feature>
<evidence type="ECO:0000256" key="3">
    <source>
        <dbReference type="PROSITE-ProRule" id="PRU00708"/>
    </source>
</evidence>
<feature type="repeat" description="PPR" evidence="3">
    <location>
        <begin position="257"/>
        <end position="291"/>
    </location>
</feature>
<evidence type="ECO:0000256" key="1">
    <source>
        <dbReference type="ARBA" id="ARBA00007626"/>
    </source>
</evidence>
<evidence type="ECO:0000313" key="5">
    <source>
        <dbReference type="Proteomes" id="UP000236161"/>
    </source>
</evidence>
<dbReference type="EMBL" id="KZ452037">
    <property type="protein sequence ID" value="PKA49540.1"/>
    <property type="molecule type" value="Genomic_DNA"/>
</dbReference>
<feature type="repeat" description="PPR" evidence="3">
    <location>
        <begin position="467"/>
        <end position="501"/>
    </location>
</feature>
<dbReference type="Pfam" id="PF13041">
    <property type="entry name" value="PPR_2"/>
    <property type="match status" value="4"/>
</dbReference>
<comment type="similarity">
    <text evidence="1">Belongs to the PPR family. P subfamily.</text>
</comment>
<feature type="repeat" description="PPR" evidence="3">
    <location>
        <begin position="398"/>
        <end position="432"/>
    </location>
</feature>
<keyword evidence="4" id="KW-0489">Methyltransferase</keyword>
<dbReference type="EC" id="2.1.1.204" evidence="4"/>
<keyword evidence="4" id="KW-0808">Transferase</keyword>
<protein>
    <submittedName>
        <fullName evidence="4">Pentatricopeptide repeat-containing protein</fullName>
        <ecNumber evidence="4">2.1.1.204</ecNumber>
    </submittedName>
</protein>
<dbReference type="GO" id="GO:0008168">
    <property type="term" value="F:methyltransferase activity"/>
    <property type="evidence" value="ECO:0007669"/>
    <property type="project" value="UniProtKB-KW"/>
</dbReference>
<accession>A0A2I0A1W4</accession>
<keyword evidence="5" id="KW-1185">Reference proteome</keyword>
<dbReference type="Pfam" id="PF01535">
    <property type="entry name" value="PPR"/>
    <property type="match status" value="1"/>
</dbReference>
<dbReference type="NCBIfam" id="TIGR00756">
    <property type="entry name" value="PPR"/>
    <property type="match status" value="11"/>
</dbReference>
<feature type="repeat" description="PPR" evidence="3">
    <location>
        <begin position="292"/>
        <end position="326"/>
    </location>
</feature>
<feature type="repeat" description="PPR" evidence="3">
    <location>
        <begin position="502"/>
        <end position="536"/>
    </location>
</feature>
<keyword evidence="2" id="KW-0677">Repeat</keyword>
<gene>
    <name evidence="4" type="ORF">AXF42_Ash004080</name>
</gene>
<reference evidence="4 5" key="1">
    <citation type="journal article" date="2017" name="Nature">
        <title>The Apostasia genome and the evolution of orchids.</title>
        <authorList>
            <person name="Zhang G.Q."/>
            <person name="Liu K.W."/>
            <person name="Li Z."/>
            <person name="Lohaus R."/>
            <person name="Hsiao Y.Y."/>
            <person name="Niu S.C."/>
            <person name="Wang J.Y."/>
            <person name="Lin Y.C."/>
            <person name="Xu Q."/>
            <person name="Chen L.J."/>
            <person name="Yoshida K."/>
            <person name="Fujiwara S."/>
            <person name="Wang Z.W."/>
            <person name="Zhang Y.Q."/>
            <person name="Mitsuda N."/>
            <person name="Wang M."/>
            <person name="Liu G.H."/>
            <person name="Pecoraro L."/>
            <person name="Huang H.X."/>
            <person name="Xiao X.J."/>
            <person name="Lin M."/>
            <person name="Wu X.Y."/>
            <person name="Wu W.L."/>
            <person name="Chen Y.Y."/>
            <person name="Chang S.B."/>
            <person name="Sakamoto S."/>
            <person name="Ohme-Takagi M."/>
            <person name="Yagi M."/>
            <person name="Zeng S.J."/>
            <person name="Shen C.Y."/>
            <person name="Yeh C.M."/>
            <person name="Luo Y.B."/>
            <person name="Tsai W.C."/>
            <person name="Van de Peer Y."/>
            <person name="Liu Z.J."/>
        </authorList>
    </citation>
    <scope>NUCLEOTIDE SEQUENCE [LARGE SCALE GENOMIC DNA]</scope>
    <source>
        <strain evidence="5">cv. Shenzhen</strain>
        <tissue evidence="4">Stem</tissue>
    </source>
</reference>
<feature type="repeat" description="PPR" evidence="3">
    <location>
        <begin position="537"/>
        <end position="571"/>
    </location>
</feature>
<dbReference type="Pfam" id="PF13812">
    <property type="entry name" value="PPR_3"/>
    <property type="match status" value="1"/>
</dbReference>
<proteinExistence type="inferred from homology"/>
<dbReference type="PANTHER" id="PTHR47941">
    <property type="entry name" value="PENTATRICOPEPTIDE REPEAT-CONTAINING PROTEIN 3, MITOCHONDRIAL"/>
    <property type="match status" value="1"/>
</dbReference>
<evidence type="ECO:0000313" key="4">
    <source>
        <dbReference type="EMBL" id="PKA49540.1"/>
    </source>
</evidence>